<name>A0A8H6M8L6_9AGAR</name>
<dbReference type="AlphaFoldDB" id="A0A8H6M8L6"/>
<organism evidence="2 3">
    <name type="scientific">Ephemerocybe angulata</name>
    <dbReference type="NCBI Taxonomy" id="980116"/>
    <lineage>
        <taxon>Eukaryota</taxon>
        <taxon>Fungi</taxon>
        <taxon>Dikarya</taxon>
        <taxon>Basidiomycota</taxon>
        <taxon>Agaricomycotina</taxon>
        <taxon>Agaricomycetes</taxon>
        <taxon>Agaricomycetidae</taxon>
        <taxon>Agaricales</taxon>
        <taxon>Agaricineae</taxon>
        <taxon>Psathyrellaceae</taxon>
        <taxon>Ephemerocybe</taxon>
    </lineage>
</organism>
<feature type="compositionally biased region" description="Basic and acidic residues" evidence="1">
    <location>
        <begin position="335"/>
        <end position="349"/>
    </location>
</feature>
<feature type="region of interest" description="Disordered" evidence="1">
    <location>
        <begin position="335"/>
        <end position="357"/>
    </location>
</feature>
<evidence type="ECO:0000313" key="3">
    <source>
        <dbReference type="Proteomes" id="UP000521943"/>
    </source>
</evidence>
<keyword evidence="3" id="KW-1185">Reference proteome</keyword>
<gene>
    <name evidence="2" type="ORF">DFP72DRAFT_846892</name>
</gene>
<dbReference type="EMBL" id="JACGCI010000027">
    <property type="protein sequence ID" value="KAF6756126.1"/>
    <property type="molecule type" value="Genomic_DNA"/>
</dbReference>
<dbReference type="Proteomes" id="UP000521943">
    <property type="component" value="Unassembled WGS sequence"/>
</dbReference>
<protein>
    <submittedName>
        <fullName evidence="2">Uncharacterized protein</fullName>
    </submittedName>
</protein>
<reference evidence="2 3" key="1">
    <citation type="submission" date="2020-07" db="EMBL/GenBank/DDBJ databases">
        <title>Comparative genomics of pyrophilous fungi reveals a link between fire events and developmental genes.</title>
        <authorList>
            <consortium name="DOE Joint Genome Institute"/>
            <person name="Steindorff A.S."/>
            <person name="Carver A."/>
            <person name="Calhoun S."/>
            <person name="Stillman K."/>
            <person name="Liu H."/>
            <person name="Lipzen A."/>
            <person name="Pangilinan J."/>
            <person name="Labutti K."/>
            <person name="Bruns T.D."/>
            <person name="Grigoriev I.V."/>
        </authorList>
    </citation>
    <scope>NUCLEOTIDE SEQUENCE [LARGE SCALE GENOMIC DNA]</scope>
    <source>
        <strain evidence="2 3">CBS 144469</strain>
    </source>
</reference>
<accession>A0A8H6M8L6</accession>
<proteinExistence type="predicted"/>
<evidence type="ECO:0000256" key="1">
    <source>
        <dbReference type="SAM" id="MobiDB-lite"/>
    </source>
</evidence>
<sequence>MPGIMELNRFLGTQEHPVPEEARYAMLRSLTLRDLKALASLRPLTRVIEQHLRQRIRDLFKSYYLPSRESMNLLEETGSIISGSAALNVIIPDIRCPRDLNLYCPKGATARIVDFLASNEYTLQMPPTVWNNTKIGNRNQLFNINNGVRSLWKFRHVTKPALVTLVESAAQSSVLPVMFFHNTLLMNYCDAREVRCLYPTLTFDLKGLHNRAEGFDRLHKSSLGLRWERLGISLSWTCETAHSHHNESLPTPAPPNHRPDTCQREPRFLTDDIGLGLTFNTQARTAIDLQLSWRLGFFKWAFNKVEYSNTQVTVYSRGETKRYSNVMNTRTSMDWRSHRERNETEDGRTDVAQSSFP</sequence>
<comment type="caution">
    <text evidence="2">The sequence shown here is derived from an EMBL/GenBank/DDBJ whole genome shotgun (WGS) entry which is preliminary data.</text>
</comment>
<evidence type="ECO:0000313" key="2">
    <source>
        <dbReference type="EMBL" id="KAF6756126.1"/>
    </source>
</evidence>
<dbReference type="OrthoDB" id="3041043at2759"/>